<organism evidence="1 2">
    <name type="scientific">Parelaphostrongylus tenuis</name>
    <name type="common">Meningeal worm</name>
    <dbReference type="NCBI Taxonomy" id="148309"/>
    <lineage>
        <taxon>Eukaryota</taxon>
        <taxon>Metazoa</taxon>
        <taxon>Ecdysozoa</taxon>
        <taxon>Nematoda</taxon>
        <taxon>Chromadorea</taxon>
        <taxon>Rhabditida</taxon>
        <taxon>Rhabditina</taxon>
        <taxon>Rhabditomorpha</taxon>
        <taxon>Strongyloidea</taxon>
        <taxon>Metastrongylidae</taxon>
        <taxon>Parelaphostrongylus</taxon>
    </lineage>
</organism>
<dbReference type="AlphaFoldDB" id="A0AAD5QBJ9"/>
<name>A0AAD5QBJ9_PARTN</name>
<protein>
    <submittedName>
        <fullName evidence="1">Uncharacterized protein</fullName>
    </submittedName>
</protein>
<reference evidence="1" key="1">
    <citation type="submission" date="2021-06" db="EMBL/GenBank/DDBJ databases">
        <title>Parelaphostrongylus tenuis whole genome reference sequence.</title>
        <authorList>
            <person name="Garwood T.J."/>
            <person name="Larsen P.A."/>
            <person name="Fountain-Jones N.M."/>
            <person name="Garbe J.R."/>
            <person name="Macchietto M.G."/>
            <person name="Kania S.A."/>
            <person name="Gerhold R.W."/>
            <person name="Richards J.E."/>
            <person name="Wolf T.M."/>
        </authorList>
    </citation>
    <scope>NUCLEOTIDE SEQUENCE</scope>
    <source>
        <strain evidence="1">MNPRO001-30</strain>
        <tissue evidence="1">Meninges</tissue>
    </source>
</reference>
<gene>
    <name evidence="1" type="ORF">KIN20_000077</name>
</gene>
<evidence type="ECO:0000313" key="1">
    <source>
        <dbReference type="EMBL" id="KAJ1345522.1"/>
    </source>
</evidence>
<keyword evidence="2" id="KW-1185">Reference proteome</keyword>
<dbReference type="EMBL" id="JAHQIW010000010">
    <property type="protein sequence ID" value="KAJ1345522.1"/>
    <property type="molecule type" value="Genomic_DNA"/>
</dbReference>
<sequence length="151" mass="17484">MLEEVVVGGHEALQVRRMRQKVFEQLLLTGDLQNRSDDGLCWMAIYSGIDRSTVSSSGGLSRRCRIEALRLNLLQWEYRSNEELHLAMFLYAGWFMRDSSVDIFHFSVVHRRRFSSNESENENCRIRKKKCGPLTRIIGSGEDENVKTLAE</sequence>
<comment type="caution">
    <text evidence="1">The sequence shown here is derived from an EMBL/GenBank/DDBJ whole genome shotgun (WGS) entry which is preliminary data.</text>
</comment>
<evidence type="ECO:0000313" key="2">
    <source>
        <dbReference type="Proteomes" id="UP001196413"/>
    </source>
</evidence>
<dbReference type="Proteomes" id="UP001196413">
    <property type="component" value="Unassembled WGS sequence"/>
</dbReference>
<accession>A0AAD5QBJ9</accession>
<proteinExistence type="predicted"/>